<feature type="domain" description="HDOD" evidence="1">
    <location>
        <begin position="14"/>
        <end position="206"/>
    </location>
</feature>
<organism evidence="2 3">
    <name type="scientific">Ideonella paludis</name>
    <dbReference type="NCBI Taxonomy" id="1233411"/>
    <lineage>
        <taxon>Bacteria</taxon>
        <taxon>Pseudomonadati</taxon>
        <taxon>Pseudomonadota</taxon>
        <taxon>Betaproteobacteria</taxon>
        <taxon>Burkholderiales</taxon>
        <taxon>Sphaerotilaceae</taxon>
        <taxon>Ideonella</taxon>
    </lineage>
</organism>
<evidence type="ECO:0000259" key="1">
    <source>
        <dbReference type="PROSITE" id="PS51833"/>
    </source>
</evidence>
<dbReference type="PROSITE" id="PS51833">
    <property type="entry name" value="HDOD"/>
    <property type="match status" value="1"/>
</dbReference>
<protein>
    <submittedName>
        <fullName evidence="2">HDOD domain-containing protein</fullName>
    </submittedName>
</protein>
<dbReference type="Gene3D" id="1.10.3210.10">
    <property type="entry name" value="Hypothetical protein af1432"/>
    <property type="match status" value="1"/>
</dbReference>
<accession>A0ABS5DXE7</accession>
<dbReference type="EMBL" id="JAGQDG010000004">
    <property type="protein sequence ID" value="MBQ0935815.1"/>
    <property type="molecule type" value="Genomic_DNA"/>
</dbReference>
<dbReference type="Pfam" id="PF08668">
    <property type="entry name" value="HDOD"/>
    <property type="match status" value="1"/>
</dbReference>
<sequence>MSVDPSLRTLDVQLPASPRALMEVASLMALDDVSVQSLATVIETDMALAAAVVRTVNSAMFGVLRRVETVAEAVMLLGLRDVAAITLEAGLRDKFPATPAITQLWEAARLRGLLMGRVAKSLNVHAWRAQSAGLFAQVGQAVLMAHKPEAYASLSQTMGPQVTPAQRATAEMSAFGLDHAVLGSALCRAWGLAADVADFVRDRPLPKERWQTRPLPIKALLCLGAVADACMTAQDPEPVAALYAGPASLDAAQVCEEMQSQWLRLSETAEA</sequence>
<dbReference type="Proteomes" id="UP000672097">
    <property type="component" value="Unassembled WGS sequence"/>
</dbReference>
<reference evidence="2 3" key="1">
    <citation type="submission" date="2021-04" db="EMBL/GenBank/DDBJ databases">
        <title>The genome sequence of type strain Ideonella paludis KCTC 32238.</title>
        <authorList>
            <person name="Liu Y."/>
        </authorList>
    </citation>
    <scope>NUCLEOTIDE SEQUENCE [LARGE SCALE GENOMIC DNA]</scope>
    <source>
        <strain evidence="2 3">KCTC 32238</strain>
    </source>
</reference>
<dbReference type="RefSeq" id="WP_210809119.1">
    <property type="nucleotide sequence ID" value="NZ_JAGQDG010000004.1"/>
</dbReference>
<dbReference type="InterPro" id="IPR052340">
    <property type="entry name" value="RNase_Y/CdgJ"/>
</dbReference>
<dbReference type="PANTHER" id="PTHR33525:SF4">
    <property type="entry name" value="CYCLIC DI-GMP PHOSPHODIESTERASE CDGJ"/>
    <property type="match status" value="1"/>
</dbReference>
<comment type="caution">
    <text evidence="2">The sequence shown here is derived from an EMBL/GenBank/DDBJ whole genome shotgun (WGS) entry which is preliminary data.</text>
</comment>
<evidence type="ECO:0000313" key="3">
    <source>
        <dbReference type="Proteomes" id="UP000672097"/>
    </source>
</evidence>
<gene>
    <name evidence="2" type="ORF">KAK11_10785</name>
</gene>
<dbReference type="SUPFAM" id="SSF109604">
    <property type="entry name" value="HD-domain/PDEase-like"/>
    <property type="match status" value="1"/>
</dbReference>
<keyword evidence="3" id="KW-1185">Reference proteome</keyword>
<proteinExistence type="predicted"/>
<evidence type="ECO:0000313" key="2">
    <source>
        <dbReference type="EMBL" id="MBQ0935815.1"/>
    </source>
</evidence>
<dbReference type="InterPro" id="IPR013976">
    <property type="entry name" value="HDOD"/>
</dbReference>
<dbReference type="PANTHER" id="PTHR33525">
    <property type="match status" value="1"/>
</dbReference>
<name>A0ABS5DXE7_9BURK</name>